<organism evidence="1 2">
    <name type="scientific">Mycoemilia scoparia</name>
    <dbReference type="NCBI Taxonomy" id="417184"/>
    <lineage>
        <taxon>Eukaryota</taxon>
        <taxon>Fungi</taxon>
        <taxon>Fungi incertae sedis</taxon>
        <taxon>Zoopagomycota</taxon>
        <taxon>Kickxellomycotina</taxon>
        <taxon>Kickxellomycetes</taxon>
        <taxon>Kickxellales</taxon>
        <taxon>Kickxellaceae</taxon>
        <taxon>Mycoemilia</taxon>
    </lineage>
</organism>
<dbReference type="Proteomes" id="UP001150538">
    <property type="component" value="Unassembled WGS sequence"/>
</dbReference>
<name>A0A9W7ZN29_9FUNG</name>
<gene>
    <name evidence="1" type="ORF">H4219_005407</name>
</gene>
<proteinExistence type="predicted"/>
<dbReference type="AlphaFoldDB" id="A0A9W7ZN29"/>
<keyword evidence="2" id="KW-1185">Reference proteome</keyword>
<accession>A0A9W7ZN29</accession>
<protein>
    <submittedName>
        <fullName evidence="1">Uncharacterized protein</fullName>
    </submittedName>
</protein>
<dbReference type="EMBL" id="JANBPU010000298">
    <property type="protein sequence ID" value="KAJ1912960.1"/>
    <property type="molecule type" value="Genomic_DNA"/>
</dbReference>
<evidence type="ECO:0000313" key="2">
    <source>
        <dbReference type="Proteomes" id="UP001150538"/>
    </source>
</evidence>
<comment type="caution">
    <text evidence="1">The sequence shown here is derived from an EMBL/GenBank/DDBJ whole genome shotgun (WGS) entry which is preliminary data.</text>
</comment>
<evidence type="ECO:0000313" key="1">
    <source>
        <dbReference type="EMBL" id="KAJ1912960.1"/>
    </source>
</evidence>
<sequence length="236" mass="26535">MSSSTQTSNIETIILTTLTQNFDTIVWVTTDHPALGFDKDFALACYGCSDITSAYSAIQSQYPQAIMTLPNDKKREFHKFAIDESKSMLTKALEIIETRLRHYNNKYATNFINDPIRAAEKSAYDQMLKVTPNTLFGKYQRFLERCQAKIAEFESGKDNIFDDDGGADEDIAKNFANFFGAVNTYSRITAVFVTMCELALDMRIGHNNVIQGSELLLSQIMANGHVQGDQESMDID</sequence>
<reference evidence="1" key="1">
    <citation type="submission" date="2022-07" db="EMBL/GenBank/DDBJ databases">
        <title>Phylogenomic reconstructions and comparative analyses of Kickxellomycotina fungi.</title>
        <authorList>
            <person name="Reynolds N.K."/>
            <person name="Stajich J.E."/>
            <person name="Barry K."/>
            <person name="Grigoriev I.V."/>
            <person name="Crous P."/>
            <person name="Smith M.E."/>
        </authorList>
    </citation>
    <scope>NUCLEOTIDE SEQUENCE</scope>
    <source>
        <strain evidence="1">NBRC 100468</strain>
    </source>
</reference>